<evidence type="ECO:0000313" key="3">
    <source>
        <dbReference type="Proteomes" id="UP000198417"/>
    </source>
</evidence>
<dbReference type="RefSeq" id="WP_245840740.1">
    <property type="nucleotide sequence ID" value="NZ_FZNN01000004.1"/>
</dbReference>
<evidence type="ECO:0000313" key="2">
    <source>
        <dbReference type="EMBL" id="SNR40164.1"/>
    </source>
</evidence>
<accession>A0A238W1D0</accession>
<dbReference type="Pfam" id="PF13795">
    <property type="entry name" value="HupE_UreJ_2"/>
    <property type="match status" value="1"/>
</dbReference>
<feature type="transmembrane region" description="Helical" evidence="1">
    <location>
        <begin position="383"/>
        <end position="402"/>
    </location>
</feature>
<keyword evidence="1" id="KW-1133">Transmembrane helix</keyword>
<dbReference type="EMBL" id="FZNN01000004">
    <property type="protein sequence ID" value="SNR40164.1"/>
    <property type="molecule type" value="Genomic_DNA"/>
</dbReference>
<gene>
    <name evidence="2" type="ORF">SAMN06265370_10443</name>
</gene>
<feature type="transmembrane region" description="Helical" evidence="1">
    <location>
        <begin position="414"/>
        <end position="432"/>
    </location>
</feature>
<name>A0A238W1D0_9RHOB</name>
<reference evidence="2 3" key="1">
    <citation type="submission" date="2017-06" db="EMBL/GenBank/DDBJ databases">
        <authorList>
            <person name="Kim H.J."/>
            <person name="Triplett B.A."/>
        </authorList>
    </citation>
    <scope>NUCLEOTIDE SEQUENCE [LARGE SCALE GENOMIC DNA]</scope>
    <source>
        <strain evidence="2 3">DSM 29052</strain>
    </source>
</reference>
<feature type="transmembrane region" description="Helical" evidence="1">
    <location>
        <begin position="324"/>
        <end position="343"/>
    </location>
</feature>
<dbReference type="InterPro" id="IPR032809">
    <property type="entry name" value="Put_HupE_UreJ"/>
</dbReference>
<feature type="transmembrane region" description="Helical" evidence="1">
    <location>
        <begin position="355"/>
        <end position="371"/>
    </location>
</feature>
<protein>
    <submittedName>
        <fullName evidence="2">HupE / UreJ protein</fullName>
    </submittedName>
</protein>
<keyword evidence="1" id="KW-0472">Membrane</keyword>
<organism evidence="2 3">
    <name type="scientific">Puniceibacterium sediminis</name>
    <dbReference type="NCBI Taxonomy" id="1608407"/>
    <lineage>
        <taxon>Bacteria</taxon>
        <taxon>Pseudomonadati</taxon>
        <taxon>Pseudomonadota</taxon>
        <taxon>Alphaproteobacteria</taxon>
        <taxon>Rhodobacterales</taxon>
        <taxon>Paracoccaceae</taxon>
        <taxon>Puniceibacterium</taxon>
    </lineage>
</organism>
<dbReference type="Proteomes" id="UP000198417">
    <property type="component" value="Unassembled WGS sequence"/>
</dbReference>
<sequence length="437" mass="46300">MRAIISVLGAALFWATCVALAWAHEVRPAIGDMTVAGGILTLDITLNAEAIVAGVDLEGVADTNETAQAEQVDALRALEPDAFAERLRADAAQIAGAVVVTADGSPVPLEMGGIAVGPVGNVDLPRDTLVTLTGAVPEGAHSLQVRWPAEYGALILRQQGVEEPYTGYLDNGTPSDEIALGGGGQDTAAEAFLSYVPVGFDHILPKGLDHILFVLGLFFLSTHIRPLLWQVSAFTLAHTVTLALGAMGWVTVPASIVEPLIAASIVFVAVENILSDGLSRWRPIVVFVFGLLHGLGFASVLGEFGLPQDQFIPALIGFNVGVELGQLTVIALAFLLVWMALRVDENEVPEHTGQAFYTVLALAFVALGWLLDGPGFVSVMGAPAPVFLWPLAMVSLFCVLSATHVDRLEAYRTYVAIPVSVGIALVGFYWFVERVFL</sequence>
<keyword evidence="3" id="KW-1185">Reference proteome</keyword>
<keyword evidence="1" id="KW-0812">Transmembrane</keyword>
<proteinExistence type="predicted"/>
<dbReference type="AlphaFoldDB" id="A0A238W1D0"/>
<feature type="transmembrane region" description="Helical" evidence="1">
    <location>
        <begin position="256"/>
        <end position="274"/>
    </location>
</feature>
<evidence type="ECO:0000256" key="1">
    <source>
        <dbReference type="SAM" id="Phobius"/>
    </source>
</evidence>
<feature type="transmembrane region" description="Helical" evidence="1">
    <location>
        <begin position="286"/>
        <end position="304"/>
    </location>
</feature>